<evidence type="ECO:0000256" key="1">
    <source>
        <dbReference type="SAM" id="MobiDB-lite"/>
    </source>
</evidence>
<sequence length="169" mass="19056">MGRRLIKNNNNVEPTVVVHHSSIALLQERFKQLERVKVMREERELLTLRPGPSLILPPPPPPPRALLLLEEEEAAADHQQHRPAKWFLHTDLLRPSRPLSVPSSSPSSSSRLDTLSRRYDRPEFQALELEPPSGLSTGFRQYASRPSMHNSWNVTVAAGAADIDTSLHL</sequence>
<dbReference type="EMBL" id="JANAVB010030817">
    <property type="protein sequence ID" value="KAJ6812890.1"/>
    <property type="molecule type" value="Genomic_DNA"/>
</dbReference>
<evidence type="ECO:0000313" key="3">
    <source>
        <dbReference type="Proteomes" id="UP001140949"/>
    </source>
</evidence>
<dbReference type="AlphaFoldDB" id="A0AAX6F8U4"/>
<gene>
    <name evidence="2" type="ORF">M6B38_146140</name>
</gene>
<reference evidence="2" key="2">
    <citation type="submission" date="2023-04" db="EMBL/GenBank/DDBJ databases">
        <authorList>
            <person name="Bruccoleri R.E."/>
            <person name="Oakeley E.J."/>
            <person name="Faust A.-M."/>
            <person name="Dessus-Babus S."/>
            <person name="Altorfer M."/>
            <person name="Burckhardt D."/>
            <person name="Oertli M."/>
            <person name="Naumann U."/>
            <person name="Petersen F."/>
            <person name="Wong J."/>
        </authorList>
    </citation>
    <scope>NUCLEOTIDE SEQUENCE</scope>
    <source>
        <strain evidence="2">GSM-AAB239-AS_SAM_17_03QT</strain>
        <tissue evidence="2">Leaf</tissue>
    </source>
</reference>
<accession>A0AAX6F8U4</accession>
<dbReference type="PANTHER" id="PTHR34570:SF12">
    <property type="entry name" value="EXPRESSED PROTEIN"/>
    <property type="match status" value="1"/>
</dbReference>
<keyword evidence="3" id="KW-1185">Reference proteome</keyword>
<reference evidence="2" key="1">
    <citation type="journal article" date="2023" name="GigaByte">
        <title>Genome assembly of the bearded iris, Iris pallida Lam.</title>
        <authorList>
            <person name="Bruccoleri R.E."/>
            <person name="Oakeley E.J."/>
            <person name="Faust A.M.E."/>
            <person name="Altorfer M."/>
            <person name="Dessus-Babus S."/>
            <person name="Burckhardt D."/>
            <person name="Oertli M."/>
            <person name="Naumann U."/>
            <person name="Petersen F."/>
            <person name="Wong J."/>
        </authorList>
    </citation>
    <scope>NUCLEOTIDE SEQUENCE</scope>
    <source>
        <strain evidence="2">GSM-AAB239-AS_SAM_17_03QT</strain>
    </source>
</reference>
<evidence type="ECO:0000313" key="2">
    <source>
        <dbReference type="EMBL" id="KAJ6812890.1"/>
    </source>
</evidence>
<feature type="region of interest" description="Disordered" evidence="1">
    <location>
        <begin position="97"/>
        <end position="117"/>
    </location>
</feature>
<organism evidence="2 3">
    <name type="scientific">Iris pallida</name>
    <name type="common">Sweet iris</name>
    <dbReference type="NCBI Taxonomy" id="29817"/>
    <lineage>
        <taxon>Eukaryota</taxon>
        <taxon>Viridiplantae</taxon>
        <taxon>Streptophyta</taxon>
        <taxon>Embryophyta</taxon>
        <taxon>Tracheophyta</taxon>
        <taxon>Spermatophyta</taxon>
        <taxon>Magnoliopsida</taxon>
        <taxon>Liliopsida</taxon>
        <taxon>Asparagales</taxon>
        <taxon>Iridaceae</taxon>
        <taxon>Iridoideae</taxon>
        <taxon>Irideae</taxon>
        <taxon>Iris</taxon>
    </lineage>
</organism>
<protein>
    <submittedName>
        <fullName evidence="2">Uncharacterized protein</fullName>
    </submittedName>
</protein>
<dbReference type="PANTHER" id="PTHR34570">
    <property type="entry name" value="OS03G0593100 PROTEIN"/>
    <property type="match status" value="1"/>
</dbReference>
<feature type="compositionally biased region" description="Low complexity" evidence="1">
    <location>
        <begin position="97"/>
        <end position="113"/>
    </location>
</feature>
<comment type="caution">
    <text evidence="2">The sequence shown here is derived from an EMBL/GenBank/DDBJ whole genome shotgun (WGS) entry which is preliminary data.</text>
</comment>
<name>A0AAX6F8U4_IRIPA</name>
<proteinExistence type="predicted"/>
<dbReference type="Proteomes" id="UP001140949">
    <property type="component" value="Unassembled WGS sequence"/>
</dbReference>